<keyword evidence="4" id="KW-1185">Reference proteome</keyword>
<feature type="compositionally biased region" description="Basic residues" evidence="1">
    <location>
        <begin position="80"/>
        <end position="90"/>
    </location>
</feature>
<feature type="compositionally biased region" description="Polar residues" evidence="1">
    <location>
        <begin position="979"/>
        <end position="990"/>
    </location>
</feature>
<feature type="region of interest" description="Disordered" evidence="1">
    <location>
        <begin position="24"/>
        <end position="102"/>
    </location>
</feature>
<feature type="region of interest" description="Disordered" evidence="1">
    <location>
        <begin position="143"/>
        <end position="168"/>
    </location>
</feature>
<feature type="region of interest" description="Disordered" evidence="1">
    <location>
        <begin position="738"/>
        <end position="777"/>
    </location>
</feature>
<dbReference type="InterPro" id="IPR000198">
    <property type="entry name" value="RhoGAP_dom"/>
</dbReference>
<feature type="compositionally biased region" description="Pro residues" evidence="1">
    <location>
        <begin position="754"/>
        <end position="766"/>
    </location>
</feature>
<feature type="region of interest" description="Disordered" evidence="1">
    <location>
        <begin position="405"/>
        <end position="451"/>
    </location>
</feature>
<feature type="compositionally biased region" description="Low complexity" evidence="1">
    <location>
        <begin position="1297"/>
        <end position="1310"/>
    </location>
</feature>
<dbReference type="GO" id="GO:0005096">
    <property type="term" value="F:GTPase activator activity"/>
    <property type="evidence" value="ECO:0007669"/>
    <property type="project" value="InterPro"/>
</dbReference>
<feature type="region of interest" description="Disordered" evidence="1">
    <location>
        <begin position="1289"/>
        <end position="1334"/>
    </location>
</feature>
<evidence type="ECO:0000313" key="4">
    <source>
        <dbReference type="Proteomes" id="UP000027265"/>
    </source>
</evidence>
<feature type="compositionally biased region" description="Low complexity" evidence="1">
    <location>
        <begin position="1108"/>
        <end position="1119"/>
    </location>
</feature>
<evidence type="ECO:0000259" key="2">
    <source>
        <dbReference type="PROSITE" id="PS50238"/>
    </source>
</evidence>
<organism evidence="3 4">
    <name type="scientific">Jaapia argillacea MUCL 33604</name>
    <dbReference type="NCBI Taxonomy" id="933084"/>
    <lineage>
        <taxon>Eukaryota</taxon>
        <taxon>Fungi</taxon>
        <taxon>Dikarya</taxon>
        <taxon>Basidiomycota</taxon>
        <taxon>Agaricomycotina</taxon>
        <taxon>Agaricomycetes</taxon>
        <taxon>Agaricomycetidae</taxon>
        <taxon>Jaapiales</taxon>
        <taxon>Jaapiaceae</taxon>
        <taxon>Jaapia</taxon>
    </lineage>
</organism>
<gene>
    <name evidence="3" type="ORF">JAAARDRAFT_193890</name>
</gene>
<dbReference type="InParanoid" id="A0A067Q274"/>
<dbReference type="PANTHER" id="PTHR12783:SF5">
    <property type="entry name" value="RALA-BINDING PROTEIN 1"/>
    <property type="match status" value="1"/>
</dbReference>
<dbReference type="InterPro" id="IPR039767">
    <property type="entry name" value="RALBP1"/>
</dbReference>
<dbReference type="EMBL" id="KL197719">
    <property type="protein sequence ID" value="KDQ57587.1"/>
    <property type="molecule type" value="Genomic_DNA"/>
</dbReference>
<feature type="compositionally biased region" description="Basic and acidic residues" evidence="1">
    <location>
        <begin position="348"/>
        <end position="358"/>
    </location>
</feature>
<reference evidence="4" key="1">
    <citation type="journal article" date="2014" name="Proc. Natl. Acad. Sci. U.S.A.">
        <title>Extensive sampling of basidiomycete genomes demonstrates inadequacy of the white-rot/brown-rot paradigm for wood decay fungi.</title>
        <authorList>
            <person name="Riley R."/>
            <person name="Salamov A.A."/>
            <person name="Brown D.W."/>
            <person name="Nagy L.G."/>
            <person name="Floudas D."/>
            <person name="Held B.W."/>
            <person name="Levasseur A."/>
            <person name="Lombard V."/>
            <person name="Morin E."/>
            <person name="Otillar R."/>
            <person name="Lindquist E.A."/>
            <person name="Sun H."/>
            <person name="LaButti K.M."/>
            <person name="Schmutz J."/>
            <person name="Jabbour D."/>
            <person name="Luo H."/>
            <person name="Baker S.E."/>
            <person name="Pisabarro A.G."/>
            <person name="Walton J.D."/>
            <person name="Blanchette R.A."/>
            <person name="Henrissat B."/>
            <person name="Martin F."/>
            <person name="Cullen D."/>
            <person name="Hibbett D.S."/>
            <person name="Grigoriev I.V."/>
        </authorList>
    </citation>
    <scope>NUCLEOTIDE SEQUENCE [LARGE SCALE GENOMIC DNA]</scope>
    <source>
        <strain evidence="4">MUCL 33604</strain>
    </source>
</reference>
<feature type="region of interest" description="Disordered" evidence="1">
    <location>
        <begin position="222"/>
        <end position="257"/>
    </location>
</feature>
<feature type="compositionally biased region" description="Low complexity" evidence="1">
    <location>
        <begin position="522"/>
        <end position="531"/>
    </location>
</feature>
<dbReference type="HOGENOM" id="CLU_003512_0_0_1"/>
<feature type="compositionally biased region" description="Polar residues" evidence="1">
    <location>
        <begin position="26"/>
        <end position="35"/>
    </location>
</feature>
<feature type="region of interest" description="Disordered" evidence="1">
    <location>
        <begin position="185"/>
        <end position="206"/>
    </location>
</feature>
<dbReference type="Proteomes" id="UP000027265">
    <property type="component" value="Unassembled WGS sequence"/>
</dbReference>
<feature type="compositionally biased region" description="Low complexity" evidence="1">
    <location>
        <begin position="1156"/>
        <end position="1178"/>
    </location>
</feature>
<dbReference type="SUPFAM" id="SSF48350">
    <property type="entry name" value="GTPase activation domain, GAP"/>
    <property type="match status" value="1"/>
</dbReference>
<dbReference type="InterPro" id="IPR008936">
    <property type="entry name" value="Rho_GTPase_activation_prot"/>
</dbReference>
<evidence type="ECO:0000313" key="3">
    <source>
        <dbReference type="EMBL" id="KDQ57587.1"/>
    </source>
</evidence>
<feature type="compositionally biased region" description="Low complexity" evidence="1">
    <location>
        <begin position="189"/>
        <end position="206"/>
    </location>
</feature>
<name>A0A067Q274_9AGAM</name>
<feature type="compositionally biased region" description="Basic and acidic residues" evidence="1">
    <location>
        <begin position="922"/>
        <end position="931"/>
    </location>
</feature>
<feature type="compositionally biased region" description="Polar residues" evidence="1">
    <location>
        <begin position="69"/>
        <end position="79"/>
    </location>
</feature>
<proteinExistence type="predicted"/>
<feature type="compositionally biased region" description="Low complexity" evidence="1">
    <location>
        <begin position="486"/>
        <end position="508"/>
    </location>
</feature>
<feature type="region of interest" description="Disordered" evidence="1">
    <location>
        <begin position="483"/>
        <end position="564"/>
    </location>
</feature>
<dbReference type="STRING" id="933084.A0A067Q274"/>
<feature type="domain" description="Rho-GAP" evidence="2">
    <location>
        <begin position="627"/>
        <end position="880"/>
    </location>
</feature>
<feature type="compositionally biased region" description="Low complexity" evidence="1">
    <location>
        <begin position="544"/>
        <end position="564"/>
    </location>
</feature>
<dbReference type="CDD" id="cd00159">
    <property type="entry name" value="RhoGAP"/>
    <property type="match status" value="1"/>
</dbReference>
<dbReference type="PANTHER" id="PTHR12783">
    <property type="entry name" value="RALA BINDING PROTEIN 1 RALBP1"/>
    <property type="match status" value="1"/>
</dbReference>
<feature type="compositionally biased region" description="Pro residues" evidence="1">
    <location>
        <begin position="1057"/>
        <end position="1082"/>
    </location>
</feature>
<feature type="compositionally biased region" description="Low complexity" evidence="1">
    <location>
        <begin position="143"/>
        <end position="156"/>
    </location>
</feature>
<feature type="region of interest" description="Disordered" evidence="1">
    <location>
        <begin position="912"/>
        <end position="1187"/>
    </location>
</feature>
<feature type="compositionally biased region" description="Basic and acidic residues" evidence="1">
    <location>
        <begin position="1096"/>
        <end position="1105"/>
    </location>
</feature>
<dbReference type="GO" id="GO:0007264">
    <property type="term" value="P:small GTPase-mediated signal transduction"/>
    <property type="evidence" value="ECO:0007669"/>
    <property type="project" value="InterPro"/>
</dbReference>
<feature type="compositionally biased region" description="Pro residues" evidence="1">
    <location>
        <begin position="157"/>
        <end position="166"/>
    </location>
</feature>
<dbReference type="OrthoDB" id="185175at2759"/>
<evidence type="ECO:0000256" key="1">
    <source>
        <dbReference type="SAM" id="MobiDB-lite"/>
    </source>
</evidence>
<sequence>MLHHAAPPSHSSHSDIANVDRVASSLPCSPSSTQHSFAPPISFSPAPRSASISAPMGQTFSKSEPPVTYGSSPATSASSKLKRAFVGRRKKSEDVFAGPSSLLDSRSQHTALSLVPSPSTDSRRIPSAAKQLTHLASSTLNALSGKKSLPSPRSSGLPPPPPPPKPIALQVLKTEPVVVDISRVHHEPSGSSAASSVVTSTSPPEGIEQLEREFVDREMKELEKDSQKEDWRKSDSTMASHSTIRPGGMGSRSPRPVSIAESLQSTSTIVPANKRLSALLTDAEFAPLEEDVVGYAETTGLPTSLPVDMSVAAMKSRNRRSISLNLGASFAWKPKASNLEPPSQSVDGHVEMAPRSDVRPISPPAAGSDVPTLTRTAAHGIISPLRDPHAFPASASRENVRGRLTGWDSSWSAPSSPPPPRERGLPQAPPSHPQRPSGVTPHSPPPSFRQTAISMSTGFAPAAGIAMGFGKRAVEKMGRAWGGLNSSSSSSGYTSSSSGTAPSSYTSGGPLGRLHSNHSNPSQTSISSSHLSKSKPRRTPNAPSATWSINSSGTSSSLSESENYSIPSAPTLGKCVRSPLRSTASGGLVFGRRLQSCVDETALDSVKLLMHDSHTGEGHQSQRSGGMDMEVVGAKALENRMLPALVVRCAQHLLKWGMQEEGLFRVSGRSSHIAKLRVEFDTGADYDMAECSPGDLDPHAVASIFKAYLRELPEPILTHPLIPYFDAALSAEISSTMNNQERSPFNGGRGAPLPSSPRNPPTPLRKPPSLSTLALPNLSGMRPPSQPLLNALSSLIARLPRENRDLLRTAAELIKETARCSKDTKMPLSNLLLVFCPSLNMNPPLLKVLCEAEGIWNGPLKGANDPFVIDIKREETPVIEIGPVGGADYEAGDAEVDDVDEQGDEEGLVLGEVDGVDDSDSDSIHDIDERPLPTIPGVDSASSSSSQAVRSTSPSPYDFDTQTTPTTSETTSLKDDAHSYTSASDVPSTSTDDRMYLYSPPPLTSSVDSLATPSTLSEDPSLPPHPVTNCETDEKPVTSFVRSSPDIADTSFLPLAPARPRPPHITLPIPFPSDPGSAPPSPSRFKKSPRQANVSDSERFDDKGKVKTPSSPSWTSMPSPRLPRIKKPSLHLLFTKRSSSSGSSSMKPALPGSNHAPSPYLHSPPAASSASVSSPGTAVTAPQTSTFSLPPQLEMAISGSPIKLQMNLGGNNSRDEYDFTMTDEDPIVPGMRPDSAFYTPDEYPHPLRIPLPRTMSTSTYMSAQETPIADFYRRSQVPSVSLPCISLRQQEEGVPEPSSSQHPLHSSTSLDRLGVKLRGDGDESSGEEDWAKSVLKATESGTDLRGWRVKEAMKVFESGSSRGS</sequence>
<accession>A0A067Q274</accession>
<feature type="compositionally biased region" description="Polar residues" evidence="1">
    <location>
        <begin position="1004"/>
        <end position="1018"/>
    </location>
</feature>
<feature type="compositionally biased region" description="Low complexity" evidence="1">
    <location>
        <begin position="940"/>
        <end position="971"/>
    </location>
</feature>
<feature type="compositionally biased region" description="Basic and acidic residues" evidence="1">
    <location>
        <begin position="222"/>
        <end position="235"/>
    </location>
</feature>
<dbReference type="SMART" id="SM00324">
    <property type="entry name" value="RhoGAP"/>
    <property type="match status" value="1"/>
</dbReference>
<feature type="region of interest" description="Disordered" evidence="1">
    <location>
        <begin position="334"/>
        <end position="371"/>
    </location>
</feature>
<feature type="compositionally biased region" description="Low complexity" evidence="1">
    <location>
        <begin position="36"/>
        <end position="55"/>
    </location>
</feature>
<dbReference type="PROSITE" id="PS50238">
    <property type="entry name" value="RHOGAP"/>
    <property type="match status" value="1"/>
</dbReference>
<feature type="region of interest" description="Disordered" evidence="1">
    <location>
        <begin position="107"/>
        <end position="126"/>
    </location>
</feature>
<feature type="compositionally biased region" description="Polar residues" evidence="1">
    <location>
        <begin position="107"/>
        <end position="120"/>
    </location>
</feature>
<dbReference type="Gene3D" id="1.10.555.10">
    <property type="entry name" value="Rho GTPase activation protein"/>
    <property type="match status" value="1"/>
</dbReference>
<protein>
    <recommendedName>
        <fullName evidence="2">Rho-GAP domain-containing protein</fullName>
    </recommendedName>
</protein>
<dbReference type="Pfam" id="PF00620">
    <property type="entry name" value="RhoGAP"/>
    <property type="match status" value="2"/>
</dbReference>
<dbReference type="GO" id="GO:0031267">
    <property type="term" value="F:small GTPase binding"/>
    <property type="evidence" value="ECO:0007669"/>
    <property type="project" value="InterPro"/>
</dbReference>